<reference evidence="1" key="1">
    <citation type="journal article" date="2022" name="Front. Genet.">
        <title>Chromosome-Scale Assembly of the Dendrobium nobile Genome Provides Insights Into the Molecular Mechanism of the Biosynthesis of the Medicinal Active Ingredient of Dendrobium.</title>
        <authorList>
            <person name="Xu Q."/>
            <person name="Niu S.-C."/>
            <person name="Li K.-L."/>
            <person name="Zheng P.-J."/>
            <person name="Zhang X.-J."/>
            <person name="Jia Y."/>
            <person name="Liu Y."/>
            <person name="Niu Y.-X."/>
            <person name="Yu L.-H."/>
            <person name="Chen D.-F."/>
            <person name="Zhang G.-Q."/>
        </authorList>
    </citation>
    <scope>NUCLEOTIDE SEQUENCE</scope>
    <source>
        <tissue evidence="1">Leaf</tissue>
    </source>
</reference>
<comment type="caution">
    <text evidence="1">The sequence shown here is derived from an EMBL/GenBank/DDBJ whole genome shotgun (WGS) entry which is preliminary data.</text>
</comment>
<evidence type="ECO:0000313" key="1">
    <source>
        <dbReference type="EMBL" id="KAI0495281.1"/>
    </source>
</evidence>
<accession>A0A8T3AGY2</accession>
<dbReference type="EMBL" id="JAGYWB010000017">
    <property type="protein sequence ID" value="KAI0495281.1"/>
    <property type="molecule type" value="Genomic_DNA"/>
</dbReference>
<sequence>MIFDPAKLKTSHYRSSVQSSFQNCPSINFPFPWFAISSLLPPLIFGSNTRRDLFLSNNCVKIKLIDRFWLSLRED</sequence>
<dbReference type="Proteomes" id="UP000829196">
    <property type="component" value="Unassembled WGS sequence"/>
</dbReference>
<evidence type="ECO:0000313" key="2">
    <source>
        <dbReference type="Proteomes" id="UP000829196"/>
    </source>
</evidence>
<protein>
    <submittedName>
        <fullName evidence="1">Uncharacterized protein</fullName>
    </submittedName>
</protein>
<organism evidence="1 2">
    <name type="scientific">Dendrobium nobile</name>
    <name type="common">Orchid</name>
    <dbReference type="NCBI Taxonomy" id="94219"/>
    <lineage>
        <taxon>Eukaryota</taxon>
        <taxon>Viridiplantae</taxon>
        <taxon>Streptophyta</taxon>
        <taxon>Embryophyta</taxon>
        <taxon>Tracheophyta</taxon>
        <taxon>Spermatophyta</taxon>
        <taxon>Magnoliopsida</taxon>
        <taxon>Liliopsida</taxon>
        <taxon>Asparagales</taxon>
        <taxon>Orchidaceae</taxon>
        <taxon>Epidendroideae</taxon>
        <taxon>Malaxideae</taxon>
        <taxon>Dendrobiinae</taxon>
        <taxon>Dendrobium</taxon>
    </lineage>
</organism>
<name>A0A8T3AGY2_DENNO</name>
<gene>
    <name evidence="1" type="ORF">KFK09_025431</name>
</gene>
<proteinExistence type="predicted"/>
<dbReference type="AlphaFoldDB" id="A0A8T3AGY2"/>
<keyword evidence="2" id="KW-1185">Reference proteome</keyword>